<name>A0A7Y9US55_9ACTN</name>
<dbReference type="Proteomes" id="UP000540656">
    <property type="component" value="Unassembled WGS sequence"/>
</dbReference>
<dbReference type="RefSeq" id="WP_343047861.1">
    <property type="nucleotide sequence ID" value="NZ_JACCAA010000001.1"/>
</dbReference>
<dbReference type="AlphaFoldDB" id="A0A7Y9US55"/>
<organism evidence="1 2">
    <name type="scientific">Nocardioides daedukensis</name>
    <dbReference type="NCBI Taxonomy" id="634462"/>
    <lineage>
        <taxon>Bacteria</taxon>
        <taxon>Bacillati</taxon>
        <taxon>Actinomycetota</taxon>
        <taxon>Actinomycetes</taxon>
        <taxon>Propionibacteriales</taxon>
        <taxon>Nocardioidaceae</taxon>
        <taxon>Nocardioides</taxon>
    </lineage>
</organism>
<dbReference type="Pfam" id="PF10978">
    <property type="entry name" value="DUF2785"/>
    <property type="match status" value="1"/>
</dbReference>
<sequence length="254" mass="27528">MTDLTAELTAMLGSIDPARRDETAYLVLATWISRGVYDDLLSGLGDGMAAGLAVGLGEKDSDNVFRRSFSALVLAECLRRNNVADLLTTDKVLTWGDRLASWFLREQDLRGHVADKGWAHAVAHGADALGALAASPGVGAAELTVILDVISDRLHLSTHHRLVNGEPDRLAAAAMDVLRRNLVPLNVLEPWINRIASQGGALDPTARAFNSQSFLRGLNLQLSLGSPRPEFRSDLLLTLSEALRRTNSEYLTPR</sequence>
<gene>
    <name evidence="1" type="ORF">BJ980_003474</name>
</gene>
<dbReference type="EMBL" id="JACCAA010000001">
    <property type="protein sequence ID" value="NYG60551.1"/>
    <property type="molecule type" value="Genomic_DNA"/>
</dbReference>
<evidence type="ECO:0000313" key="1">
    <source>
        <dbReference type="EMBL" id="NYG60551.1"/>
    </source>
</evidence>
<evidence type="ECO:0000313" key="2">
    <source>
        <dbReference type="Proteomes" id="UP000540656"/>
    </source>
</evidence>
<evidence type="ECO:0008006" key="3">
    <source>
        <dbReference type="Google" id="ProtNLM"/>
    </source>
</evidence>
<dbReference type="InterPro" id="IPR021247">
    <property type="entry name" value="DUF2785"/>
</dbReference>
<accession>A0A7Y9US55</accession>
<protein>
    <recommendedName>
        <fullName evidence="3">DUF2785 domain-containing protein</fullName>
    </recommendedName>
</protein>
<reference evidence="1 2" key="1">
    <citation type="submission" date="2020-07" db="EMBL/GenBank/DDBJ databases">
        <title>Sequencing the genomes of 1000 actinobacteria strains.</title>
        <authorList>
            <person name="Klenk H.-P."/>
        </authorList>
    </citation>
    <scope>NUCLEOTIDE SEQUENCE [LARGE SCALE GENOMIC DNA]</scope>
    <source>
        <strain evidence="1 2">DSM 23819</strain>
    </source>
</reference>
<keyword evidence="2" id="KW-1185">Reference proteome</keyword>
<comment type="caution">
    <text evidence="1">The sequence shown here is derived from an EMBL/GenBank/DDBJ whole genome shotgun (WGS) entry which is preliminary data.</text>
</comment>
<proteinExistence type="predicted"/>